<evidence type="ECO:0000313" key="13">
    <source>
        <dbReference type="Proteomes" id="UP000306192"/>
    </source>
</evidence>
<dbReference type="PRINTS" id="PR00725">
    <property type="entry name" value="DADACBPTASE1"/>
</dbReference>
<dbReference type="GO" id="GO:0009252">
    <property type="term" value="P:peptidoglycan biosynthetic process"/>
    <property type="evidence" value="ECO:0007669"/>
    <property type="project" value="UniProtKB-KW"/>
</dbReference>
<feature type="domain" description="Peptidase S11 D-alanyl-D-alanine carboxypeptidase A N-terminal" evidence="11">
    <location>
        <begin position="96"/>
        <end position="292"/>
    </location>
</feature>
<feature type="active site" description="Acyl-ester intermediate" evidence="7">
    <location>
        <position position="104"/>
    </location>
</feature>
<dbReference type="EMBL" id="QYRT01000017">
    <property type="protein sequence ID" value="TIH36173.1"/>
    <property type="molecule type" value="Genomic_DNA"/>
</dbReference>
<evidence type="ECO:0000256" key="5">
    <source>
        <dbReference type="ARBA" id="ARBA00022984"/>
    </source>
</evidence>
<name>A0A4T2BW94_9MICO</name>
<keyword evidence="13" id="KW-1185">Reference proteome</keyword>
<dbReference type="GO" id="GO:0009002">
    <property type="term" value="F:serine-type D-Ala-D-Ala carboxypeptidase activity"/>
    <property type="evidence" value="ECO:0007669"/>
    <property type="project" value="InterPro"/>
</dbReference>
<keyword evidence="5" id="KW-0573">Peptidoglycan synthesis</keyword>
<keyword evidence="10" id="KW-0472">Membrane</keyword>
<evidence type="ECO:0000259" key="11">
    <source>
        <dbReference type="Pfam" id="PF00768"/>
    </source>
</evidence>
<sequence length="423" mass="43235">MDESATASAALRRQREYRRRRRLVAAAVTLVTLICGTFLVGTQLFPPPAAPATFDTATINAATSVPGSKASVSWPGYGSGAVGAVGYPGLLSTHGDQSAVPIASITKIVTALVVLRAKPLNAGDAGPAITFTNADVGYYNDQLAQDGSVAPVTAGSSLTENQTLEAMLLPSANNYATSLAVWAYGSVPAYLAAAHAWLGRRHLSHTSVADTSGISPQSMSSPADLVTLGELALANPVLASIVSQPAADLPGIGIVKNTNQLLGTTHVDGIKTGTTAQAGACLLFAATVNVGSQPIVIVGVLLNGASHPQLDTDITATLRTVSAGFHQTQLVRAGDTLGGYHTAWGQTVHVVAKSDVTAVVWSDTPTTVTATAKPEATEVIGDSVGTATLTTGGHVATVPLVLDASFSDPGPWWRAFHPADMFG</sequence>
<dbReference type="InterPro" id="IPR018044">
    <property type="entry name" value="Peptidase_S11"/>
</dbReference>
<keyword evidence="10" id="KW-0812">Transmembrane</keyword>
<keyword evidence="10" id="KW-1133">Transmembrane helix</keyword>
<reference evidence="12 13" key="1">
    <citation type="journal article" date="2019" name="Microorganisms">
        <title>Systematic Affiliation and Genome Analysis of Subtercola vilae DB165(T) with Particular Emphasis on Cold Adaptation of an Isolate from a High-Altitude Cold Volcano Lake.</title>
        <authorList>
            <person name="Villalobos A.S."/>
            <person name="Wiese J."/>
            <person name="Imhoff J.F."/>
            <person name="Dorador C."/>
            <person name="Keller A."/>
            <person name="Hentschel U."/>
        </authorList>
    </citation>
    <scope>NUCLEOTIDE SEQUENCE [LARGE SCALE GENOMIC DNA]</scope>
    <source>
        <strain evidence="12 13">DB165</strain>
    </source>
</reference>
<dbReference type="OrthoDB" id="5241551at2"/>
<dbReference type="AlphaFoldDB" id="A0A4T2BW94"/>
<dbReference type="GO" id="GO:0008360">
    <property type="term" value="P:regulation of cell shape"/>
    <property type="evidence" value="ECO:0007669"/>
    <property type="project" value="UniProtKB-KW"/>
</dbReference>
<evidence type="ECO:0000256" key="6">
    <source>
        <dbReference type="ARBA" id="ARBA00023316"/>
    </source>
</evidence>
<dbReference type="Gene3D" id="3.40.710.10">
    <property type="entry name" value="DD-peptidase/beta-lactamase superfamily"/>
    <property type="match status" value="1"/>
</dbReference>
<dbReference type="RefSeq" id="WP_136642223.1">
    <property type="nucleotide sequence ID" value="NZ_QYRT01000017.1"/>
</dbReference>
<keyword evidence="3" id="KW-0378">Hydrolase</keyword>
<evidence type="ECO:0000313" key="12">
    <source>
        <dbReference type="EMBL" id="TIH36173.1"/>
    </source>
</evidence>
<feature type="active site" description="Proton acceptor" evidence="7">
    <location>
        <position position="107"/>
    </location>
</feature>
<feature type="transmembrane region" description="Helical" evidence="10">
    <location>
        <begin position="23"/>
        <end position="45"/>
    </location>
</feature>
<comment type="similarity">
    <text evidence="1 9">Belongs to the peptidase S11 family.</text>
</comment>
<comment type="caution">
    <text evidence="12">The sequence shown here is derived from an EMBL/GenBank/DDBJ whole genome shotgun (WGS) entry which is preliminary data.</text>
</comment>
<feature type="binding site" evidence="8">
    <location>
        <position position="271"/>
    </location>
    <ligand>
        <name>substrate</name>
    </ligand>
</feature>
<keyword evidence="6" id="KW-0961">Cell wall biogenesis/degradation</keyword>
<dbReference type="Pfam" id="PF00768">
    <property type="entry name" value="Peptidase_S11"/>
    <property type="match status" value="1"/>
</dbReference>
<evidence type="ECO:0000256" key="2">
    <source>
        <dbReference type="ARBA" id="ARBA00022729"/>
    </source>
</evidence>
<dbReference type="SUPFAM" id="SSF56601">
    <property type="entry name" value="beta-lactamase/transpeptidase-like"/>
    <property type="match status" value="1"/>
</dbReference>
<evidence type="ECO:0000256" key="4">
    <source>
        <dbReference type="ARBA" id="ARBA00022960"/>
    </source>
</evidence>
<keyword evidence="2" id="KW-0732">Signal</keyword>
<dbReference type="InterPro" id="IPR001967">
    <property type="entry name" value="Peptidase_S11_N"/>
</dbReference>
<keyword evidence="4" id="KW-0133">Cell shape</keyword>
<organism evidence="12 13">
    <name type="scientific">Subtercola vilae</name>
    <dbReference type="NCBI Taxonomy" id="2056433"/>
    <lineage>
        <taxon>Bacteria</taxon>
        <taxon>Bacillati</taxon>
        <taxon>Actinomycetota</taxon>
        <taxon>Actinomycetes</taxon>
        <taxon>Micrococcales</taxon>
        <taxon>Microbacteriaceae</taxon>
        <taxon>Subtercola</taxon>
    </lineage>
</organism>
<evidence type="ECO:0000256" key="7">
    <source>
        <dbReference type="PIRSR" id="PIRSR618044-1"/>
    </source>
</evidence>
<evidence type="ECO:0000256" key="3">
    <source>
        <dbReference type="ARBA" id="ARBA00022801"/>
    </source>
</evidence>
<keyword evidence="12" id="KW-0645">Protease</keyword>
<evidence type="ECO:0000256" key="8">
    <source>
        <dbReference type="PIRSR" id="PIRSR618044-2"/>
    </source>
</evidence>
<keyword evidence="12" id="KW-0121">Carboxypeptidase</keyword>
<dbReference type="GO" id="GO:0071555">
    <property type="term" value="P:cell wall organization"/>
    <property type="evidence" value="ECO:0007669"/>
    <property type="project" value="UniProtKB-KW"/>
</dbReference>
<dbReference type="InterPro" id="IPR012338">
    <property type="entry name" value="Beta-lactam/transpept-like"/>
</dbReference>
<dbReference type="GO" id="GO:0006508">
    <property type="term" value="P:proteolysis"/>
    <property type="evidence" value="ECO:0007669"/>
    <property type="project" value="InterPro"/>
</dbReference>
<proteinExistence type="inferred from homology"/>
<dbReference type="Proteomes" id="UP000306192">
    <property type="component" value="Unassembled WGS sequence"/>
</dbReference>
<evidence type="ECO:0000256" key="1">
    <source>
        <dbReference type="ARBA" id="ARBA00007164"/>
    </source>
</evidence>
<feature type="active site" evidence="7">
    <location>
        <position position="171"/>
    </location>
</feature>
<accession>A0A4T2BW94</accession>
<evidence type="ECO:0000256" key="9">
    <source>
        <dbReference type="RuleBase" id="RU004016"/>
    </source>
</evidence>
<gene>
    <name evidence="12" type="ORF">D4765_10380</name>
</gene>
<evidence type="ECO:0000256" key="10">
    <source>
        <dbReference type="SAM" id="Phobius"/>
    </source>
</evidence>
<protein>
    <submittedName>
        <fullName evidence="12">D-alanyl-D-alanine carboxypeptidase</fullName>
    </submittedName>
</protein>